<dbReference type="InterPro" id="IPR023631">
    <property type="entry name" value="Amidase_dom"/>
</dbReference>
<comment type="caution">
    <text evidence="5">The sequence shown here is derived from an EMBL/GenBank/DDBJ whole genome shotgun (WGS) entry which is preliminary data.</text>
</comment>
<dbReference type="GO" id="GO:0016618">
    <property type="term" value="F:hydroxypyruvate reductase [NAD(P)H] activity"/>
    <property type="evidence" value="ECO:0007669"/>
    <property type="project" value="TreeGrafter"/>
</dbReference>
<protein>
    <recommendedName>
        <fullName evidence="7">D-mandelate dehydrogenase</fullName>
    </recommendedName>
</protein>
<evidence type="ECO:0000313" key="5">
    <source>
        <dbReference type="EMBL" id="KAH7165633.1"/>
    </source>
</evidence>
<keyword evidence="1" id="KW-0560">Oxidoreductase</keyword>
<dbReference type="OrthoDB" id="5423360at2759"/>
<dbReference type="InterPro" id="IPR036291">
    <property type="entry name" value="NAD(P)-bd_dom_sf"/>
</dbReference>
<feature type="domain" description="D-isomer specific 2-hydroxyacid dehydrogenase NAD-binding" evidence="4">
    <location>
        <begin position="777"/>
        <end position="961"/>
    </location>
</feature>
<dbReference type="SUPFAM" id="SSF51735">
    <property type="entry name" value="NAD(P)-binding Rossmann-fold domains"/>
    <property type="match status" value="1"/>
</dbReference>
<dbReference type="Gene3D" id="3.40.50.720">
    <property type="entry name" value="NAD(P)-binding Rossmann-like Domain"/>
    <property type="match status" value="2"/>
</dbReference>
<dbReference type="Pfam" id="PF01425">
    <property type="entry name" value="Amidase"/>
    <property type="match status" value="1"/>
</dbReference>
<dbReference type="CDD" id="cd12168">
    <property type="entry name" value="Mand_dh_like"/>
    <property type="match status" value="1"/>
</dbReference>
<dbReference type="EMBL" id="JAGMUV010000003">
    <property type="protein sequence ID" value="KAH7165633.1"/>
    <property type="molecule type" value="Genomic_DNA"/>
</dbReference>
<dbReference type="InterPro" id="IPR029753">
    <property type="entry name" value="D-isomer_DH_CS"/>
</dbReference>
<gene>
    <name evidence="5" type="ORF">EDB81DRAFT_639315</name>
</gene>
<feature type="domain" description="Amidase" evidence="3">
    <location>
        <begin position="179"/>
        <end position="341"/>
    </location>
</feature>
<dbReference type="GO" id="GO:0051287">
    <property type="term" value="F:NAD binding"/>
    <property type="evidence" value="ECO:0007669"/>
    <property type="project" value="InterPro"/>
</dbReference>
<evidence type="ECO:0000259" key="2">
    <source>
        <dbReference type="Pfam" id="PF00389"/>
    </source>
</evidence>
<reference evidence="5" key="1">
    <citation type="journal article" date="2021" name="Nat. Commun.">
        <title>Genetic determinants of endophytism in the Arabidopsis root mycobiome.</title>
        <authorList>
            <person name="Mesny F."/>
            <person name="Miyauchi S."/>
            <person name="Thiergart T."/>
            <person name="Pickel B."/>
            <person name="Atanasova L."/>
            <person name="Karlsson M."/>
            <person name="Huettel B."/>
            <person name="Barry K.W."/>
            <person name="Haridas S."/>
            <person name="Chen C."/>
            <person name="Bauer D."/>
            <person name="Andreopoulos W."/>
            <person name="Pangilinan J."/>
            <person name="LaButti K."/>
            <person name="Riley R."/>
            <person name="Lipzen A."/>
            <person name="Clum A."/>
            <person name="Drula E."/>
            <person name="Henrissat B."/>
            <person name="Kohler A."/>
            <person name="Grigoriev I.V."/>
            <person name="Martin F.M."/>
            <person name="Hacquard S."/>
        </authorList>
    </citation>
    <scope>NUCLEOTIDE SEQUENCE</scope>
    <source>
        <strain evidence="5">MPI-CAGE-AT-0147</strain>
    </source>
</reference>
<evidence type="ECO:0000259" key="3">
    <source>
        <dbReference type="Pfam" id="PF01425"/>
    </source>
</evidence>
<dbReference type="Pfam" id="PF00389">
    <property type="entry name" value="2-Hacid_dh"/>
    <property type="match status" value="1"/>
</dbReference>
<dbReference type="Pfam" id="PF02826">
    <property type="entry name" value="2-Hacid_dh_C"/>
    <property type="match status" value="1"/>
</dbReference>
<dbReference type="GO" id="GO:0030267">
    <property type="term" value="F:glyoxylate reductase (NADPH) activity"/>
    <property type="evidence" value="ECO:0007669"/>
    <property type="project" value="TreeGrafter"/>
</dbReference>
<dbReference type="InterPro" id="IPR050223">
    <property type="entry name" value="D-isomer_2-hydroxyacid_DH"/>
</dbReference>
<proteinExistence type="predicted"/>
<evidence type="ECO:0008006" key="7">
    <source>
        <dbReference type="Google" id="ProtNLM"/>
    </source>
</evidence>
<dbReference type="GO" id="GO:0005829">
    <property type="term" value="C:cytosol"/>
    <property type="evidence" value="ECO:0007669"/>
    <property type="project" value="TreeGrafter"/>
</dbReference>
<dbReference type="Proteomes" id="UP000738349">
    <property type="component" value="Unassembled WGS sequence"/>
</dbReference>
<dbReference type="SUPFAM" id="SSF75304">
    <property type="entry name" value="Amidase signature (AS) enzymes"/>
    <property type="match status" value="1"/>
</dbReference>
<dbReference type="AlphaFoldDB" id="A0A9P9FN58"/>
<evidence type="ECO:0000259" key="4">
    <source>
        <dbReference type="Pfam" id="PF02826"/>
    </source>
</evidence>
<dbReference type="SUPFAM" id="SSF52283">
    <property type="entry name" value="Formate/glycerate dehydrogenase catalytic domain-like"/>
    <property type="match status" value="1"/>
</dbReference>
<dbReference type="InterPro" id="IPR006140">
    <property type="entry name" value="D-isomer_DH_NAD-bd"/>
</dbReference>
<organism evidence="5 6">
    <name type="scientific">Dactylonectria macrodidyma</name>
    <dbReference type="NCBI Taxonomy" id="307937"/>
    <lineage>
        <taxon>Eukaryota</taxon>
        <taxon>Fungi</taxon>
        <taxon>Dikarya</taxon>
        <taxon>Ascomycota</taxon>
        <taxon>Pezizomycotina</taxon>
        <taxon>Sordariomycetes</taxon>
        <taxon>Hypocreomycetidae</taxon>
        <taxon>Hypocreales</taxon>
        <taxon>Nectriaceae</taxon>
        <taxon>Dactylonectria</taxon>
    </lineage>
</organism>
<dbReference type="PROSITE" id="PS00671">
    <property type="entry name" value="D_2_HYDROXYACID_DH_3"/>
    <property type="match status" value="1"/>
</dbReference>
<dbReference type="InterPro" id="IPR036928">
    <property type="entry name" value="AS_sf"/>
</dbReference>
<accession>A0A9P9FN58</accession>
<name>A0A9P9FN58_9HYPO</name>
<dbReference type="PANTHER" id="PTHR10996">
    <property type="entry name" value="2-HYDROXYACID DEHYDROGENASE-RELATED"/>
    <property type="match status" value="1"/>
</dbReference>
<feature type="domain" description="D-isomer specific 2-hydroxyacid dehydrogenase catalytic" evidence="2">
    <location>
        <begin position="724"/>
        <end position="993"/>
    </location>
</feature>
<keyword evidence="6" id="KW-1185">Reference proteome</keyword>
<dbReference type="Gene3D" id="3.90.1300.10">
    <property type="entry name" value="Amidase signature (AS) domain"/>
    <property type="match status" value="1"/>
</dbReference>
<sequence length="999" mass="109703">MKPIVTCVVAGLQYLIHPQKLGSIQETINSDAIIPITLLTTDEVFGDLEGLLQLLDEYDDVFIPEFGSVLVEKPGQGNGSGLSSIDGPLARQVYHFDNIVGLSDDFSELPSGPYFLHGPNLHQAWRLYDDEFGAFTFGVIPDDVNQPEEFQVLSSLSLQGDFKSIPVPSRLYHPRPSLRKPLSGVRVSVSDFASLNGTGTTLSSRAWTSLYKSTSTATSDHARKLVDLGAIIVGKTKTSQLGAGVEWVDEQAPWNARGDGYQTLLGSSVGAAAGLLGYEWLQQSLGSDDNGATAQDGLYSIAPSLDNLSFDGLLKNSSYGNGRLFSRSLEDLLHLTTALLSTSSSENGIPSRVLFPVDLHTTMNESQRRLVDDFVSTLEKFHGIDVEKVNLGEVWAETRPSEAHREEMQVYMEDVNQYFENFHRKAFVEATPQFLWDAGEAVTTDEYQHHLQRLQIYRKWFHQHMMPLSATPNAEAVMILPCGTYDIRHRDEPATPPTTSRGVTPEHLASILGAPHLAVPFAQLPFQSRISGRTEYQPVCVSTLCARLFVNRCHRRPRISYCVVLCSSGRWARERRLSRCRWVDQGPSSCRHYSYCYSAPKPLPGSSSFTMAEPYNTPVPGSTPRATSPAPPVPLFSHPGSPLSPAKIAMASTTKPRVLHIGDPIKYNPETYERFSAQFDVVRPSTEERQRPEFIKALQERRWGDFQAIFRPFWGTGGEMGNWDAELVGLLPESVKVFASAGAGFDWADTKLLAERGIIYCNSGLAASDAVADFSIAMIISTFRQIPWCISSATSNDEADFQTCHRDVTAQAHNLRGQVIAFIGFGNIGQQIAARCHHGFGMDIHYYDVFPKPASITEPLKATSHDSLESLLANADCVILCTPAGDGALINQDTVKLFRRGSRFVNIARGSLVDEDALAGALEDGQISTAALDVHANEPKVHVGLLALAQKGRVMLTCHNAGGTVETHVGFEELSMRNIMAVLSGGDAISPVNLHFFKR</sequence>
<evidence type="ECO:0000256" key="1">
    <source>
        <dbReference type="ARBA" id="ARBA00023002"/>
    </source>
</evidence>
<evidence type="ECO:0000313" key="6">
    <source>
        <dbReference type="Proteomes" id="UP000738349"/>
    </source>
</evidence>
<dbReference type="InterPro" id="IPR006139">
    <property type="entry name" value="D-isomer_2_OHA_DH_cat_dom"/>
</dbReference>
<dbReference type="PANTHER" id="PTHR10996:SF281">
    <property type="entry name" value="D-ISOMER SPECIFIC 2-HYDROXYACID DEHYDROGENASE NAD-BINDING DOMAIN-CONTAINING PROTEIN-RELATED"/>
    <property type="match status" value="1"/>
</dbReference>